<sequence length="288" mass="32359">MSTRMLALNIDGTLLRSNGRLHPATKEAIEYVVNKGVYVTLVTNRHFRSAQKIAKALKLSSRIIAHSGAFIADKVDKPWFEKRISEENTFAITQIVESYNANIRILHENFSIGNKKAINSSLIGKTLIHPSDPIFYPVQFVESLSDMLIDEPVRAPVIEIYPSPENKNEIRSIIEKSFSNVILREVSEDKMIVVEKGVSKENALSLLISDLDLSIEDVVAIGYGVDDLAMIELAGLGVAMGNSPNSVKQKADWVTRTNDDQGVAYMIKEHFRKQHSDNFMKKYIVKKR</sequence>
<dbReference type="InterPro" id="IPR006379">
    <property type="entry name" value="HAD-SF_hydro_IIB"/>
</dbReference>
<dbReference type="EMBL" id="CP012600">
    <property type="protein sequence ID" value="ALC80599.1"/>
    <property type="molecule type" value="Genomic_DNA"/>
</dbReference>
<evidence type="ECO:0000313" key="1">
    <source>
        <dbReference type="EMBL" id="ALC80599.1"/>
    </source>
</evidence>
<accession>A0A0M4FEH9</accession>
<dbReference type="CDD" id="cd07516">
    <property type="entry name" value="HAD_Pase"/>
    <property type="match status" value="1"/>
</dbReference>
<dbReference type="STRING" id="1441095.AM592_02640"/>
<dbReference type="PANTHER" id="PTHR10000:SF50">
    <property type="entry name" value="STRESS RESPONSE PROTEIN YHAX"/>
    <property type="match status" value="1"/>
</dbReference>
<dbReference type="NCBIfam" id="TIGR01484">
    <property type="entry name" value="HAD-SF-IIB"/>
    <property type="match status" value="1"/>
</dbReference>
<reference evidence="1 2" key="2">
    <citation type="journal article" date="2016" name="Int. J. Syst. Evol. Microbiol.">
        <title>Bacillus gobiensis sp. nov., isolated from a soil sample.</title>
        <authorList>
            <person name="Liu B."/>
            <person name="Liu G.H."/>
            <person name="Cetin S."/>
            <person name="Schumann P."/>
            <person name="Pan Z.Z."/>
            <person name="Chen Q.Q."/>
        </authorList>
    </citation>
    <scope>NUCLEOTIDE SEQUENCE [LARGE SCALE GENOMIC DNA]</scope>
    <source>
        <strain evidence="1 2">FJAT-4402</strain>
    </source>
</reference>
<dbReference type="GO" id="GO:0005829">
    <property type="term" value="C:cytosol"/>
    <property type="evidence" value="ECO:0007669"/>
    <property type="project" value="TreeGrafter"/>
</dbReference>
<dbReference type="Gene3D" id="3.40.50.1000">
    <property type="entry name" value="HAD superfamily/HAD-like"/>
    <property type="match status" value="1"/>
</dbReference>
<dbReference type="SUPFAM" id="SSF56784">
    <property type="entry name" value="HAD-like"/>
    <property type="match status" value="1"/>
</dbReference>
<dbReference type="Gene3D" id="3.30.1240.10">
    <property type="match status" value="1"/>
</dbReference>
<dbReference type="GO" id="GO:0016791">
    <property type="term" value="F:phosphatase activity"/>
    <property type="evidence" value="ECO:0007669"/>
    <property type="project" value="TreeGrafter"/>
</dbReference>
<dbReference type="PANTHER" id="PTHR10000">
    <property type="entry name" value="PHOSPHOSERINE PHOSPHATASE"/>
    <property type="match status" value="1"/>
</dbReference>
<dbReference type="RefSeq" id="WP_053602338.1">
    <property type="nucleotide sequence ID" value="NZ_CP012600.1"/>
</dbReference>
<evidence type="ECO:0000313" key="2">
    <source>
        <dbReference type="Proteomes" id="UP000067625"/>
    </source>
</evidence>
<dbReference type="AlphaFoldDB" id="A0A0M4FEH9"/>
<dbReference type="Proteomes" id="UP000067625">
    <property type="component" value="Chromosome"/>
</dbReference>
<dbReference type="Pfam" id="PF08282">
    <property type="entry name" value="Hydrolase_3"/>
    <property type="match status" value="1"/>
</dbReference>
<organism evidence="1 2">
    <name type="scientific">Bacillus gobiensis</name>
    <dbReference type="NCBI Taxonomy" id="1441095"/>
    <lineage>
        <taxon>Bacteria</taxon>
        <taxon>Bacillati</taxon>
        <taxon>Bacillota</taxon>
        <taxon>Bacilli</taxon>
        <taxon>Bacillales</taxon>
        <taxon>Bacillaceae</taxon>
        <taxon>Bacillus</taxon>
    </lineage>
</organism>
<protein>
    <submittedName>
        <fullName evidence="1">Stress response protein YhaX</fullName>
    </submittedName>
</protein>
<reference evidence="2" key="1">
    <citation type="submission" date="2015-08" db="EMBL/GenBank/DDBJ databases">
        <title>Genome sequencing project for genomic taxonomy and phylogenomics of Bacillus-like bacteria.</title>
        <authorList>
            <person name="Liu B."/>
            <person name="Wang J."/>
            <person name="Zhu Y."/>
            <person name="Liu G."/>
            <person name="Chen Q."/>
            <person name="Chen Z."/>
            <person name="Lan J."/>
            <person name="Che J."/>
            <person name="Ge C."/>
            <person name="Shi H."/>
            <person name="Pan Z."/>
            <person name="Liu X."/>
        </authorList>
    </citation>
    <scope>NUCLEOTIDE SEQUENCE [LARGE SCALE GENOMIC DNA]</scope>
    <source>
        <strain evidence="2">FJAT-4402</strain>
    </source>
</reference>
<dbReference type="OrthoDB" id="9790031at2"/>
<gene>
    <name evidence="1" type="ORF">AM592_02640</name>
</gene>
<proteinExistence type="predicted"/>
<dbReference type="GO" id="GO:0000287">
    <property type="term" value="F:magnesium ion binding"/>
    <property type="evidence" value="ECO:0007669"/>
    <property type="project" value="TreeGrafter"/>
</dbReference>
<keyword evidence="2" id="KW-1185">Reference proteome</keyword>
<dbReference type="InterPro" id="IPR023214">
    <property type="entry name" value="HAD_sf"/>
</dbReference>
<dbReference type="PATRIC" id="fig|1441095.3.peg.573"/>
<name>A0A0M4FEH9_9BACI</name>
<dbReference type="InterPro" id="IPR036412">
    <property type="entry name" value="HAD-like_sf"/>
</dbReference>